<organism evidence="1 2">
    <name type="scientific">Limosilactobacillus mucosae</name>
    <name type="common">Lactobacillus mucosae</name>
    <dbReference type="NCBI Taxonomy" id="97478"/>
    <lineage>
        <taxon>Bacteria</taxon>
        <taxon>Bacillati</taxon>
        <taxon>Bacillota</taxon>
        <taxon>Bacilli</taxon>
        <taxon>Lactobacillales</taxon>
        <taxon>Lactobacillaceae</taxon>
        <taxon>Limosilactobacillus</taxon>
    </lineage>
</organism>
<sequence>MIETFKLSRILEMYNSSFQNLAIYIDRLRSIYPELHSRDVDITINQCLAGNADFLVSSEIAEALHCQFNESKNLISLTSLAKEKDLDTLDFRNFVADSLEKNEIYHTENVFKDPSDFYFKKLGAENSKSAANKVVWAFLKEKARSNTIFETKIAVRRNNAVEFKKFHIFEEVQEFKGWKKGRVIGFTKSRGGRYCLLSAGSMAKF</sequence>
<comment type="caution">
    <text evidence="1">The sequence shown here is derived from an EMBL/GenBank/DDBJ whole genome shotgun (WGS) entry which is preliminary data.</text>
</comment>
<gene>
    <name evidence="1" type="ORF">PO250_02015</name>
</gene>
<name>A0AAJ1HTA3_LIMMU</name>
<dbReference type="AlphaFoldDB" id="A0AAJ1HTA3"/>
<protein>
    <submittedName>
        <fullName evidence="1">Uncharacterized protein</fullName>
    </submittedName>
</protein>
<dbReference type="RefSeq" id="WP_272225772.1">
    <property type="nucleotide sequence ID" value="NZ_JAQONE010000006.1"/>
</dbReference>
<dbReference type="Proteomes" id="UP001220670">
    <property type="component" value="Unassembled WGS sequence"/>
</dbReference>
<proteinExistence type="predicted"/>
<accession>A0AAJ1HTA3</accession>
<dbReference type="EMBL" id="JAQONE010000006">
    <property type="protein sequence ID" value="MDC2829112.1"/>
    <property type="molecule type" value="Genomic_DNA"/>
</dbReference>
<evidence type="ECO:0000313" key="1">
    <source>
        <dbReference type="EMBL" id="MDC2829112.1"/>
    </source>
</evidence>
<evidence type="ECO:0000313" key="2">
    <source>
        <dbReference type="Proteomes" id="UP001220670"/>
    </source>
</evidence>
<reference evidence="1" key="1">
    <citation type="submission" date="2023-01" db="EMBL/GenBank/DDBJ databases">
        <title>Genome analysis of 13 Lactobacillus isolated from gut of wild boar.</title>
        <authorList>
            <person name="Papp P."/>
            <person name="Libisch B."/>
            <person name="Nagy T."/>
            <person name="Olasz F."/>
        </authorList>
    </citation>
    <scope>NUCLEOTIDE SEQUENCE</scope>
    <source>
        <strain evidence="1">F146</strain>
    </source>
</reference>